<name>A0A318J851_9BURK</name>
<evidence type="ECO:0000313" key="6">
    <source>
        <dbReference type="EMBL" id="PXX45279.1"/>
    </source>
</evidence>
<dbReference type="Pfam" id="PF01339">
    <property type="entry name" value="CheB_methylest"/>
    <property type="match status" value="1"/>
</dbReference>
<dbReference type="GO" id="GO:0000156">
    <property type="term" value="F:phosphorelay response regulator activity"/>
    <property type="evidence" value="ECO:0007669"/>
    <property type="project" value="InterPro"/>
</dbReference>
<feature type="active site" evidence="4">
    <location>
        <position position="135"/>
    </location>
</feature>
<dbReference type="EC" id="3.1.1.61" evidence="2"/>
<evidence type="ECO:0000256" key="4">
    <source>
        <dbReference type="PROSITE-ProRule" id="PRU00050"/>
    </source>
</evidence>
<proteinExistence type="predicted"/>
<keyword evidence="4" id="KW-0145">Chemotaxis</keyword>
<sequence length="193" mass="20582">MASTDRIKAIVIGASAGGISALQDILTGLPADFGLPIIVLLHLPENRESKLVELFAHFIRMPVREARDKDQIVAGTLYFAGSGYHLSVEVDYSFSLSCEAPVFFSRPSIDVLMESAAHVYGKGLLGILLTGANQDGANGLTCIANHGGLTVVQDPGEAQVATMPNAAIAQMQPDLILPLHEIHQLLLRLKTTV</sequence>
<evidence type="ECO:0000256" key="3">
    <source>
        <dbReference type="ARBA" id="ARBA00048267"/>
    </source>
</evidence>
<evidence type="ECO:0000256" key="2">
    <source>
        <dbReference type="ARBA" id="ARBA00039140"/>
    </source>
</evidence>
<dbReference type="Gene3D" id="3.40.50.180">
    <property type="entry name" value="Methylesterase CheB, C-terminal domain"/>
    <property type="match status" value="1"/>
</dbReference>
<dbReference type="GO" id="GO:0006935">
    <property type="term" value="P:chemotaxis"/>
    <property type="evidence" value="ECO:0007669"/>
    <property type="project" value="UniProtKB-UniRule"/>
</dbReference>
<gene>
    <name evidence="6" type="ORF">DFR42_102507</name>
</gene>
<dbReference type="OrthoDB" id="9791760at2"/>
<dbReference type="CDD" id="cd16433">
    <property type="entry name" value="CheB"/>
    <property type="match status" value="1"/>
</dbReference>
<comment type="catalytic activity">
    <reaction evidence="3">
        <text>[protein]-L-glutamate 5-O-methyl ester + H2O = L-glutamyl-[protein] + methanol + H(+)</text>
        <dbReference type="Rhea" id="RHEA:23236"/>
        <dbReference type="Rhea" id="RHEA-COMP:10208"/>
        <dbReference type="Rhea" id="RHEA-COMP:10311"/>
        <dbReference type="ChEBI" id="CHEBI:15377"/>
        <dbReference type="ChEBI" id="CHEBI:15378"/>
        <dbReference type="ChEBI" id="CHEBI:17790"/>
        <dbReference type="ChEBI" id="CHEBI:29973"/>
        <dbReference type="ChEBI" id="CHEBI:82795"/>
        <dbReference type="EC" id="3.1.1.61"/>
    </reaction>
</comment>
<dbReference type="SUPFAM" id="SSF52738">
    <property type="entry name" value="Methylesterase CheB, C-terminal domain"/>
    <property type="match status" value="1"/>
</dbReference>
<organism evidence="6 7">
    <name type="scientific">Undibacterium pigrum</name>
    <dbReference type="NCBI Taxonomy" id="401470"/>
    <lineage>
        <taxon>Bacteria</taxon>
        <taxon>Pseudomonadati</taxon>
        <taxon>Pseudomonadota</taxon>
        <taxon>Betaproteobacteria</taxon>
        <taxon>Burkholderiales</taxon>
        <taxon>Oxalobacteraceae</taxon>
        <taxon>Undibacterium</taxon>
    </lineage>
</organism>
<dbReference type="InterPro" id="IPR035909">
    <property type="entry name" value="CheB_C"/>
</dbReference>
<protein>
    <recommendedName>
        <fullName evidence="2">protein-glutamate methylesterase</fullName>
        <ecNumber evidence="2">3.1.1.61</ecNumber>
    </recommendedName>
</protein>
<feature type="active site" evidence="4">
    <location>
        <position position="15"/>
    </location>
</feature>
<dbReference type="GO" id="GO:0008984">
    <property type="term" value="F:protein-glutamate methylesterase activity"/>
    <property type="evidence" value="ECO:0007669"/>
    <property type="project" value="UniProtKB-EC"/>
</dbReference>
<dbReference type="Proteomes" id="UP000247792">
    <property type="component" value="Unassembled WGS sequence"/>
</dbReference>
<evidence type="ECO:0000313" key="7">
    <source>
        <dbReference type="Proteomes" id="UP000247792"/>
    </source>
</evidence>
<feature type="domain" description="CheB-type methylesterase" evidence="5">
    <location>
        <begin position="8"/>
        <end position="187"/>
    </location>
</feature>
<dbReference type="InterPro" id="IPR000673">
    <property type="entry name" value="Sig_transdc_resp-reg_Me-estase"/>
</dbReference>
<evidence type="ECO:0000259" key="5">
    <source>
        <dbReference type="PROSITE" id="PS50122"/>
    </source>
</evidence>
<dbReference type="PANTHER" id="PTHR42872">
    <property type="entry name" value="PROTEIN-GLUTAMATE METHYLESTERASE/PROTEIN-GLUTAMINE GLUTAMINASE"/>
    <property type="match status" value="1"/>
</dbReference>
<dbReference type="PROSITE" id="PS50122">
    <property type="entry name" value="CHEB"/>
    <property type="match status" value="1"/>
</dbReference>
<comment type="caution">
    <text evidence="6">The sequence shown here is derived from an EMBL/GenBank/DDBJ whole genome shotgun (WGS) entry which is preliminary data.</text>
</comment>
<dbReference type="AlphaFoldDB" id="A0A318J851"/>
<keyword evidence="7" id="KW-1185">Reference proteome</keyword>
<reference evidence="6 7" key="1">
    <citation type="submission" date="2018-05" db="EMBL/GenBank/DDBJ databases">
        <title>Genomic Encyclopedia of Type Strains, Phase IV (KMG-IV): sequencing the most valuable type-strain genomes for metagenomic binning, comparative biology and taxonomic classification.</title>
        <authorList>
            <person name="Goeker M."/>
        </authorList>
    </citation>
    <scope>NUCLEOTIDE SEQUENCE [LARGE SCALE GENOMIC DNA]</scope>
    <source>
        <strain evidence="6 7">DSM 19792</strain>
    </source>
</reference>
<dbReference type="RefSeq" id="WP_110254726.1">
    <property type="nucleotide sequence ID" value="NZ_QJKB01000002.1"/>
</dbReference>
<dbReference type="GO" id="GO:0005737">
    <property type="term" value="C:cytoplasm"/>
    <property type="evidence" value="ECO:0007669"/>
    <property type="project" value="InterPro"/>
</dbReference>
<accession>A0A318J851</accession>
<dbReference type="PANTHER" id="PTHR42872:SF6">
    <property type="entry name" value="PROTEIN-GLUTAMATE METHYLESTERASE_PROTEIN-GLUTAMINE GLUTAMINASE"/>
    <property type="match status" value="1"/>
</dbReference>
<keyword evidence="1 4" id="KW-0378">Hydrolase</keyword>
<feature type="active site" evidence="4">
    <location>
        <position position="42"/>
    </location>
</feature>
<evidence type="ECO:0000256" key="1">
    <source>
        <dbReference type="ARBA" id="ARBA00022801"/>
    </source>
</evidence>
<dbReference type="EMBL" id="QJKB01000002">
    <property type="protein sequence ID" value="PXX45279.1"/>
    <property type="molecule type" value="Genomic_DNA"/>
</dbReference>